<evidence type="ECO:0008006" key="3">
    <source>
        <dbReference type="Google" id="ProtNLM"/>
    </source>
</evidence>
<dbReference type="KEGG" id="taf:THA_235"/>
<keyword evidence="2" id="KW-1185">Reference proteome</keyword>
<sequence>MKLIKERYEVEYFDYSNTGKVISTHVGIGMAGFGIEIIR</sequence>
<dbReference type="HOGENOM" id="CLU_3318376_0_0_0"/>
<reference evidence="1 2" key="1">
    <citation type="journal article" date="2009" name="J. Bacteriol.">
        <title>The genome of Thermosipho africanus TCF52B: lateral genetic connections to the Firmicutes and Archaea.</title>
        <authorList>
            <person name="Nesboe C.L."/>
            <person name="Bapteste E."/>
            <person name="Curtis B."/>
            <person name="Dahle H."/>
            <person name="Lopez P."/>
            <person name="Macleod D."/>
            <person name="Dlutek M."/>
            <person name="Bowman S."/>
            <person name="Zhaxybayeva O."/>
            <person name="Birkeland N.-K."/>
            <person name="Doolittle W.F."/>
        </authorList>
    </citation>
    <scope>NUCLEOTIDE SEQUENCE [LARGE SCALE GENOMIC DNA]</scope>
    <source>
        <strain evidence="1 2">TCF52B</strain>
    </source>
</reference>
<dbReference type="STRING" id="484019.THA_235"/>
<evidence type="ECO:0000313" key="1">
    <source>
        <dbReference type="EMBL" id="ACJ74738.1"/>
    </source>
</evidence>
<name>B7IF74_THEAB</name>
<gene>
    <name evidence="1" type="ordered locus">THA_235</name>
</gene>
<proteinExistence type="predicted"/>
<accession>B7IF74</accession>
<evidence type="ECO:0000313" key="2">
    <source>
        <dbReference type="Proteomes" id="UP000002453"/>
    </source>
</evidence>
<dbReference type="EMBL" id="CP001185">
    <property type="protein sequence ID" value="ACJ74738.1"/>
    <property type="molecule type" value="Genomic_DNA"/>
</dbReference>
<protein>
    <recommendedName>
        <fullName evidence="3">DegV family protein</fullName>
    </recommendedName>
</protein>
<organism evidence="1 2">
    <name type="scientific">Thermosipho africanus (strain TCF52B)</name>
    <dbReference type="NCBI Taxonomy" id="484019"/>
    <lineage>
        <taxon>Bacteria</taxon>
        <taxon>Thermotogati</taxon>
        <taxon>Thermotogota</taxon>
        <taxon>Thermotogae</taxon>
        <taxon>Thermotogales</taxon>
        <taxon>Fervidobacteriaceae</taxon>
        <taxon>Thermosipho</taxon>
    </lineage>
</organism>
<dbReference type="Proteomes" id="UP000002453">
    <property type="component" value="Chromosome"/>
</dbReference>
<dbReference type="AlphaFoldDB" id="B7IF74"/>